<accession>A0ABD0P3I1</accession>
<feature type="compositionally biased region" description="Pro residues" evidence="1">
    <location>
        <begin position="1"/>
        <end position="13"/>
    </location>
</feature>
<comment type="caution">
    <text evidence="2">The sequence shown here is derived from an EMBL/GenBank/DDBJ whole genome shotgun (WGS) entry which is preliminary data.</text>
</comment>
<reference evidence="2 3" key="1">
    <citation type="submission" date="2024-05" db="EMBL/GenBank/DDBJ databases">
        <title>Genome sequencing and assembly of Indian major carp, Cirrhinus mrigala (Hamilton, 1822).</title>
        <authorList>
            <person name="Mohindra V."/>
            <person name="Chowdhury L.M."/>
            <person name="Lal K."/>
            <person name="Jena J.K."/>
        </authorList>
    </citation>
    <scope>NUCLEOTIDE SEQUENCE [LARGE SCALE GENOMIC DNA]</scope>
    <source>
        <strain evidence="2">CM1030</strain>
        <tissue evidence="2">Blood</tissue>
    </source>
</reference>
<organism evidence="2 3">
    <name type="scientific">Cirrhinus mrigala</name>
    <name type="common">Mrigala</name>
    <dbReference type="NCBI Taxonomy" id="683832"/>
    <lineage>
        <taxon>Eukaryota</taxon>
        <taxon>Metazoa</taxon>
        <taxon>Chordata</taxon>
        <taxon>Craniata</taxon>
        <taxon>Vertebrata</taxon>
        <taxon>Euteleostomi</taxon>
        <taxon>Actinopterygii</taxon>
        <taxon>Neopterygii</taxon>
        <taxon>Teleostei</taxon>
        <taxon>Ostariophysi</taxon>
        <taxon>Cypriniformes</taxon>
        <taxon>Cyprinidae</taxon>
        <taxon>Labeoninae</taxon>
        <taxon>Labeonini</taxon>
        <taxon>Cirrhinus</taxon>
    </lineage>
</organism>
<sequence>SWTPPRPSDPAVPPRLLASSSPLLPVGPPAPPGSLVTPALPWSVVVPPSPLDSTPPAAPCHSIPPAPFLHMALPSVGSTVGRHHSCGLGLAWLLLLRVPSVSTLALPSIVTTLDCVWCSPPGSLSSANASSYRLSVAFPRPLLCFCFRREVREMN</sequence>
<feature type="region of interest" description="Disordered" evidence="1">
    <location>
        <begin position="1"/>
        <end position="30"/>
    </location>
</feature>
<dbReference type="AlphaFoldDB" id="A0ABD0P3I1"/>
<gene>
    <name evidence="2" type="ORF">M9458_036869</name>
</gene>
<dbReference type="EMBL" id="JAMKFB020000018">
    <property type="protein sequence ID" value="KAL0168647.1"/>
    <property type="molecule type" value="Genomic_DNA"/>
</dbReference>
<feature type="non-terminal residue" evidence="2">
    <location>
        <position position="1"/>
    </location>
</feature>
<proteinExistence type="predicted"/>
<name>A0ABD0P3I1_CIRMR</name>
<evidence type="ECO:0000313" key="2">
    <source>
        <dbReference type="EMBL" id="KAL0168647.1"/>
    </source>
</evidence>
<feature type="compositionally biased region" description="Low complexity" evidence="1">
    <location>
        <begin position="14"/>
        <end position="24"/>
    </location>
</feature>
<protein>
    <submittedName>
        <fullName evidence="2">Uncharacterized protein</fullName>
    </submittedName>
</protein>
<dbReference type="Proteomes" id="UP001529510">
    <property type="component" value="Unassembled WGS sequence"/>
</dbReference>
<keyword evidence="3" id="KW-1185">Reference proteome</keyword>
<evidence type="ECO:0000256" key="1">
    <source>
        <dbReference type="SAM" id="MobiDB-lite"/>
    </source>
</evidence>
<evidence type="ECO:0000313" key="3">
    <source>
        <dbReference type="Proteomes" id="UP001529510"/>
    </source>
</evidence>